<evidence type="ECO:0000313" key="9">
    <source>
        <dbReference type="EMBL" id="RSD26681.1"/>
    </source>
</evidence>
<feature type="domain" description="EamA" evidence="8">
    <location>
        <begin position="15"/>
        <end position="154"/>
    </location>
</feature>
<feature type="transmembrane region" description="Helical" evidence="7">
    <location>
        <begin position="283"/>
        <end position="300"/>
    </location>
</feature>
<feature type="transmembrane region" description="Helical" evidence="7">
    <location>
        <begin position="109"/>
        <end position="130"/>
    </location>
</feature>
<accession>A0A427TR01</accession>
<dbReference type="Pfam" id="PF00892">
    <property type="entry name" value="EamA"/>
    <property type="match status" value="2"/>
</dbReference>
<dbReference type="InterPro" id="IPR037185">
    <property type="entry name" value="EmrE-like"/>
</dbReference>
<evidence type="ECO:0000256" key="6">
    <source>
        <dbReference type="ARBA" id="ARBA00023136"/>
    </source>
</evidence>
<dbReference type="InterPro" id="IPR050638">
    <property type="entry name" value="AA-Vitamin_Transporters"/>
</dbReference>
<dbReference type="PANTHER" id="PTHR32322:SF18">
    <property type="entry name" value="S-ADENOSYLMETHIONINE_S-ADENOSYLHOMOCYSTEINE TRANSPORTER"/>
    <property type="match status" value="1"/>
</dbReference>
<feature type="domain" description="EamA" evidence="8">
    <location>
        <begin position="166"/>
        <end position="300"/>
    </location>
</feature>
<evidence type="ECO:0000256" key="5">
    <source>
        <dbReference type="ARBA" id="ARBA00022989"/>
    </source>
</evidence>
<feature type="transmembrane region" description="Helical" evidence="7">
    <location>
        <begin position="258"/>
        <end position="277"/>
    </location>
</feature>
<feature type="transmembrane region" description="Helical" evidence="7">
    <location>
        <begin position="12"/>
        <end position="31"/>
    </location>
</feature>
<evidence type="ECO:0000256" key="3">
    <source>
        <dbReference type="ARBA" id="ARBA00022475"/>
    </source>
</evidence>
<dbReference type="Proteomes" id="UP000279911">
    <property type="component" value="Unassembled WGS sequence"/>
</dbReference>
<keyword evidence="5 7" id="KW-1133">Transmembrane helix</keyword>
<dbReference type="EMBL" id="RSFW01000014">
    <property type="protein sequence ID" value="RSD26681.1"/>
    <property type="molecule type" value="Genomic_DNA"/>
</dbReference>
<evidence type="ECO:0000256" key="7">
    <source>
        <dbReference type="SAM" id="Phobius"/>
    </source>
</evidence>
<keyword evidence="6 7" id="KW-0472">Membrane</keyword>
<dbReference type="RefSeq" id="WP_125480340.1">
    <property type="nucleotide sequence ID" value="NZ_RSFW01000014.1"/>
</dbReference>
<comment type="subcellular location">
    <subcellularLocation>
        <location evidence="1">Cell membrane</location>
        <topology evidence="1">Multi-pass membrane protein</topology>
    </subcellularLocation>
</comment>
<dbReference type="SUPFAM" id="SSF103481">
    <property type="entry name" value="Multidrug resistance efflux transporter EmrE"/>
    <property type="match status" value="2"/>
</dbReference>
<gene>
    <name evidence="9" type="ORF">EJA10_12470</name>
</gene>
<evidence type="ECO:0000256" key="2">
    <source>
        <dbReference type="ARBA" id="ARBA00007362"/>
    </source>
</evidence>
<organism evidence="9 10">
    <name type="scientific">Mesobacillus subterraneus</name>
    <dbReference type="NCBI Taxonomy" id="285983"/>
    <lineage>
        <taxon>Bacteria</taxon>
        <taxon>Bacillati</taxon>
        <taxon>Bacillota</taxon>
        <taxon>Bacilli</taxon>
        <taxon>Bacillales</taxon>
        <taxon>Bacillaceae</taxon>
        <taxon>Mesobacillus</taxon>
    </lineage>
</organism>
<dbReference type="InterPro" id="IPR000620">
    <property type="entry name" value="EamA_dom"/>
</dbReference>
<evidence type="ECO:0000256" key="4">
    <source>
        <dbReference type="ARBA" id="ARBA00022692"/>
    </source>
</evidence>
<reference evidence="10" key="1">
    <citation type="submission" date="2018-12" db="EMBL/GenBank/DDBJ databases">
        <title>Bacillus chawlae sp. nov., Bacillus glennii sp. nov., and Bacillus saganii sp. nov. Isolated from the Vehicle Assembly Building at Kennedy Space Center where the Viking Spacecraft were Assembled.</title>
        <authorList>
            <person name="Seuylemezian A."/>
            <person name="Vaishampayan P."/>
        </authorList>
    </citation>
    <scope>NUCLEOTIDE SEQUENCE [LARGE SCALE GENOMIC DNA]</scope>
    <source>
        <strain evidence="10">DSM 13966</strain>
    </source>
</reference>
<feature type="transmembrane region" description="Helical" evidence="7">
    <location>
        <begin position="51"/>
        <end position="70"/>
    </location>
</feature>
<dbReference type="STRING" id="285983.UB32_07000"/>
<feature type="transmembrane region" description="Helical" evidence="7">
    <location>
        <begin position="82"/>
        <end position="103"/>
    </location>
</feature>
<feature type="transmembrane region" description="Helical" evidence="7">
    <location>
        <begin position="137"/>
        <end position="156"/>
    </location>
</feature>
<evidence type="ECO:0000256" key="1">
    <source>
        <dbReference type="ARBA" id="ARBA00004651"/>
    </source>
</evidence>
<feature type="transmembrane region" description="Helical" evidence="7">
    <location>
        <begin position="228"/>
        <end position="246"/>
    </location>
</feature>
<evidence type="ECO:0000313" key="10">
    <source>
        <dbReference type="Proteomes" id="UP000279911"/>
    </source>
</evidence>
<feature type="transmembrane region" description="Helical" evidence="7">
    <location>
        <begin position="197"/>
        <end position="222"/>
    </location>
</feature>
<proteinExistence type="inferred from homology"/>
<sequence>MTTKDFFSHPLGIAVSAVGATFLWGSAFPFIKLSYGSLDIRPEEIGEQMLFAGYRFFLAGMLILIMFLLLKRNMKFRPSTTMPLLKIGLFQTFLQYVLFYIGLSYSTGIQGSIIAGTTSFFQILLAHFLYPDDRMNRLKVAGLMIGFTGVIFANWPNGAYEISFGIGEILLMLAMLAGAYGNILAKQGSSKMEVIYLTAYQMILGSLGLIAIGAFSVGFFPFEFDLKSGLMLIYLAFLSAAGFILWNNVMKYNQVGKVSLYLFLVPVFGVILSAVLLAEPLHYFVIAGLILVVAGIVLVNRPARRTKNSLPAR</sequence>
<dbReference type="OrthoDB" id="3190463at2"/>
<keyword evidence="3" id="KW-1003">Cell membrane</keyword>
<feature type="transmembrane region" description="Helical" evidence="7">
    <location>
        <begin position="162"/>
        <end position="185"/>
    </location>
</feature>
<comment type="similarity">
    <text evidence="2">Belongs to the EamA transporter family.</text>
</comment>
<keyword evidence="4 7" id="KW-0812">Transmembrane</keyword>
<evidence type="ECO:0000259" key="8">
    <source>
        <dbReference type="Pfam" id="PF00892"/>
    </source>
</evidence>
<dbReference type="GO" id="GO:0005886">
    <property type="term" value="C:plasma membrane"/>
    <property type="evidence" value="ECO:0007669"/>
    <property type="project" value="UniProtKB-SubCell"/>
</dbReference>
<protein>
    <submittedName>
        <fullName evidence="9">DMT family transporter</fullName>
    </submittedName>
</protein>
<name>A0A427TR01_9BACI</name>
<dbReference type="PANTHER" id="PTHR32322">
    <property type="entry name" value="INNER MEMBRANE TRANSPORTER"/>
    <property type="match status" value="1"/>
</dbReference>
<comment type="caution">
    <text evidence="9">The sequence shown here is derived from an EMBL/GenBank/DDBJ whole genome shotgun (WGS) entry which is preliminary data.</text>
</comment>
<dbReference type="AlphaFoldDB" id="A0A427TR01"/>